<protein>
    <submittedName>
        <fullName evidence="2">Uncharacterized protein</fullName>
    </submittedName>
</protein>
<organism evidence="2 3">
    <name type="scientific">Deinococcus aetherius</name>
    <dbReference type="NCBI Taxonomy" id="200252"/>
    <lineage>
        <taxon>Bacteria</taxon>
        <taxon>Thermotogati</taxon>
        <taxon>Deinococcota</taxon>
        <taxon>Deinococci</taxon>
        <taxon>Deinococcales</taxon>
        <taxon>Deinococcaceae</taxon>
        <taxon>Deinococcus</taxon>
    </lineage>
</organism>
<keyword evidence="3" id="KW-1185">Reference proteome</keyword>
<evidence type="ECO:0000256" key="1">
    <source>
        <dbReference type="SAM" id="MobiDB-lite"/>
    </source>
</evidence>
<feature type="compositionally biased region" description="Polar residues" evidence="1">
    <location>
        <begin position="1"/>
        <end position="13"/>
    </location>
</feature>
<evidence type="ECO:0000313" key="3">
    <source>
        <dbReference type="Proteomes" id="UP001064971"/>
    </source>
</evidence>
<reference evidence="2" key="1">
    <citation type="submission" date="2022-07" db="EMBL/GenBank/DDBJ databases">
        <title>Complete Genome Sequence of the Radioresistant Bacterium Deinococcus aetherius ST0316, Isolated from the Air Dust collected in Lower Stratosphere above Japan.</title>
        <authorList>
            <person name="Satoh K."/>
            <person name="Hagiwara K."/>
            <person name="Katsumata K."/>
            <person name="Kubo A."/>
            <person name="Yokobori S."/>
            <person name="Yamagishi A."/>
            <person name="Oono Y."/>
            <person name="Narumi I."/>
        </authorList>
    </citation>
    <scope>NUCLEOTIDE SEQUENCE</scope>
    <source>
        <strain evidence="2">ST0316</strain>
    </source>
</reference>
<dbReference type="Proteomes" id="UP001064971">
    <property type="component" value="Chromosome"/>
</dbReference>
<feature type="region of interest" description="Disordered" evidence="1">
    <location>
        <begin position="1"/>
        <end position="31"/>
    </location>
</feature>
<gene>
    <name evidence="2" type="ORF">DAETH_19130</name>
</gene>
<name>A0ABM8ADR7_9DEIO</name>
<dbReference type="EMBL" id="AP026560">
    <property type="protein sequence ID" value="BDP41944.1"/>
    <property type="molecule type" value="Genomic_DNA"/>
</dbReference>
<proteinExistence type="predicted"/>
<evidence type="ECO:0000313" key="2">
    <source>
        <dbReference type="EMBL" id="BDP41944.1"/>
    </source>
</evidence>
<accession>A0ABM8ADR7</accession>
<sequence>MAGSRISSSSSQWKAVPNQKADSTHGLTRGDAGEGVVIWSEYRRVFMAFLGIRGGVGRTAVRRRKRAAHCLP</sequence>